<dbReference type="Proteomes" id="UP000217211">
    <property type="component" value="Chromosome"/>
</dbReference>
<gene>
    <name evidence="1" type="ORF">SJ05684_c22930</name>
</gene>
<name>A0A249PDI4_9HYPH</name>
<evidence type="ECO:0008006" key="3">
    <source>
        <dbReference type="Google" id="ProtNLM"/>
    </source>
</evidence>
<dbReference type="KEGG" id="esj:SJ05684_c22930"/>
<protein>
    <recommendedName>
        <fullName evidence="3">DUF4432 domain-containing protein</fullName>
    </recommendedName>
</protein>
<dbReference type="GO" id="GO:0030246">
    <property type="term" value="F:carbohydrate binding"/>
    <property type="evidence" value="ECO:0007669"/>
    <property type="project" value="InterPro"/>
</dbReference>
<evidence type="ECO:0000313" key="1">
    <source>
        <dbReference type="EMBL" id="ASY63734.1"/>
    </source>
</evidence>
<dbReference type="eggNOG" id="COG2017">
    <property type="taxonomic scope" value="Bacteria"/>
</dbReference>
<dbReference type="AlphaFoldDB" id="A0A249PDI4"/>
<dbReference type="Gene3D" id="2.70.98.10">
    <property type="match status" value="1"/>
</dbReference>
<dbReference type="EMBL" id="CP023067">
    <property type="protein sequence ID" value="ASY63734.1"/>
    <property type="molecule type" value="Genomic_DNA"/>
</dbReference>
<dbReference type="STRING" id="716928.GCA_000261485_00418"/>
<evidence type="ECO:0000313" key="2">
    <source>
        <dbReference type="Proteomes" id="UP000217211"/>
    </source>
</evidence>
<organism evidence="1 2">
    <name type="scientific">Sinorhizobium sojae CCBAU 05684</name>
    <dbReference type="NCBI Taxonomy" id="716928"/>
    <lineage>
        <taxon>Bacteria</taxon>
        <taxon>Pseudomonadati</taxon>
        <taxon>Pseudomonadota</taxon>
        <taxon>Alphaproteobacteria</taxon>
        <taxon>Hyphomicrobiales</taxon>
        <taxon>Rhizobiaceae</taxon>
        <taxon>Sinorhizobium/Ensifer group</taxon>
        <taxon>Sinorhizobium</taxon>
    </lineage>
</organism>
<reference evidence="1 2" key="1">
    <citation type="submission" date="2017-08" db="EMBL/GenBank/DDBJ databases">
        <title>Multipartite genome sequences of Sinorhizobium species nodulating soybeans.</title>
        <authorList>
            <person name="Tian C.F."/>
        </authorList>
    </citation>
    <scope>NUCLEOTIDE SEQUENCE [LARGE SCALE GENOMIC DNA]</scope>
    <source>
        <strain evidence="1 2">CCBAU 05684</strain>
    </source>
</reference>
<dbReference type="RefSeq" id="WP_095694252.1">
    <property type="nucleotide sequence ID" value="NZ_CP023067.1"/>
</dbReference>
<keyword evidence="2" id="KW-1185">Reference proteome</keyword>
<accession>A0A249PDI4</accession>
<dbReference type="InterPro" id="IPR014718">
    <property type="entry name" value="GH-type_carb-bd"/>
</dbReference>
<proteinExistence type="predicted"/>
<sequence length="286" mass="30244">MEVRTGVGAGGNAVETGEVYLLFDRSSALDIAAFVVAGVDLSPGDAIPFDGDPRIDRALAGFFFTCGPDHIRHPEPVEGRGDGACYPLHGSLPGTPVAGTDMASAGSHCTAITEVALACGGRAAIERCWRVERGGQSVLLEDRVVNIGPTAFAPMMMYHMNIAGRLLGEETRIESPSVEGGSLAWRFGEGERAHFCLPAVVGADAWAEVSLSPLPGLAGRSLHVRFRAETLPFLQMWRCQRGSADVISIEPASHRLAKRAELFAGGELDLLEPGGSRDYALAFAIS</sequence>
<dbReference type="Pfam" id="PF14486">
    <property type="entry name" value="DUF4432"/>
    <property type="match status" value="2"/>
</dbReference>
<dbReference type="InterPro" id="IPR027839">
    <property type="entry name" value="DUF4432"/>
</dbReference>